<dbReference type="PANTHER" id="PTHR48073">
    <property type="entry name" value="O-SUCCINYLBENZOATE SYNTHASE-RELATED"/>
    <property type="match status" value="1"/>
</dbReference>
<keyword evidence="7" id="KW-1185">Reference proteome</keyword>
<feature type="domain" description="Mandelate racemase/muconate lactonizing enzyme C-terminal" evidence="5">
    <location>
        <begin position="138"/>
        <end position="233"/>
    </location>
</feature>
<dbReference type="RefSeq" id="WP_142452608.1">
    <property type="nucleotide sequence ID" value="NZ_FXTP01000001.1"/>
</dbReference>
<dbReference type="Gene3D" id="3.20.20.120">
    <property type="entry name" value="Enolase-like C-terminal domain"/>
    <property type="match status" value="1"/>
</dbReference>
<dbReference type="GO" id="GO:0046872">
    <property type="term" value="F:metal ion binding"/>
    <property type="evidence" value="ECO:0007669"/>
    <property type="project" value="UniProtKB-KW"/>
</dbReference>
<evidence type="ECO:0000256" key="2">
    <source>
        <dbReference type="ARBA" id="ARBA00022842"/>
    </source>
</evidence>
<dbReference type="AlphaFoldDB" id="A0A521ADP7"/>
<organism evidence="6 7">
    <name type="scientific">Gracilimonas mengyeensis</name>
    <dbReference type="NCBI Taxonomy" id="1302730"/>
    <lineage>
        <taxon>Bacteria</taxon>
        <taxon>Pseudomonadati</taxon>
        <taxon>Balneolota</taxon>
        <taxon>Balneolia</taxon>
        <taxon>Balneolales</taxon>
        <taxon>Balneolaceae</taxon>
        <taxon>Gracilimonas</taxon>
    </lineage>
</organism>
<dbReference type="SUPFAM" id="SSF54826">
    <property type="entry name" value="Enolase N-terminal domain-like"/>
    <property type="match status" value="1"/>
</dbReference>
<dbReference type="GO" id="GO:0009234">
    <property type="term" value="P:menaquinone biosynthetic process"/>
    <property type="evidence" value="ECO:0007669"/>
    <property type="project" value="UniProtKB-UniRule"/>
</dbReference>
<evidence type="ECO:0000256" key="3">
    <source>
        <dbReference type="ARBA" id="ARBA00023239"/>
    </source>
</evidence>
<dbReference type="InterPro" id="IPR029017">
    <property type="entry name" value="Enolase-like_N"/>
</dbReference>
<evidence type="ECO:0000313" key="7">
    <source>
        <dbReference type="Proteomes" id="UP000317557"/>
    </source>
</evidence>
<reference evidence="6 7" key="1">
    <citation type="submission" date="2017-05" db="EMBL/GenBank/DDBJ databases">
        <authorList>
            <person name="Varghese N."/>
            <person name="Submissions S."/>
        </authorList>
    </citation>
    <scope>NUCLEOTIDE SEQUENCE [LARGE SCALE GENOMIC DNA]</scope>
    <source>
        <strain evidence="6 7">DSM 21985</strain>
    </source>
</reference>
<dbReference type="SMART" id="SM00922">
    <property type="entry name" value="MR_MLE"/>
    <property type="match status" value="1"/>
</dbReference>
<dbReference type="CDD" id="cd03320">
    <property type="entry name" value="OSBS"/>
    <property type="match status" value="1"/>
</dbReference>
<evidence type="ECO:0000256" key="4">
    <source>
        <dbReference type="NCBIfam" id="TIGR01927"/>
    </source>
</evidence>
<dbReference type="SUPFAM" id="SSF51604">
    <property type="entry name" value="Enolase C-terminal domain-like"/>
    <property type="match status" value="1"/>
</dbReference>
<dbReference type="InterPro" id="IPR036849">
    <property type="entry name" value="Enolase-like_C_sf"/>
</dbReference>
<proteinExistence type="predicted"/>
<sequence>MLSFYTYKIPFTKPFRTAGLELHHRKGIILVFRDEENEIEAYGEAAPLPGFSSENLQQVKEVLKLNRDIMNQALMESNGRDILNMLDQIHQLPSLSFGFDTLIHDLEAKREGKPLVNYLFDEEYHHPKVNAVLPIGKTSETIGKAKKLVKEGFQTLKLKVGQDFERERILLQKLREQFPSIKMRIDANGSWSPEEARDNLNALQKLNIEYCEQPLSPDLWPEHLNFSSKVDVDIAADESIVNASSVVNFAENEIADIFIIKPMLLGSYKKTYVTKENADTHNIKMVFTTLLESGIGRAATAALAGGCGSTNHAHGLLTGPLLQNDPALAKWINQPKISFPDAPGLGIFVHSEGLEKF</sequence>
<dbReference type="InterPro" id="IPR013342">
    <property type="entry name" value="Mandelate_racemase_C"/>
</dbReference>
<protein>
    <recommendedName>
        <fullName evidence="4">o-succinylbenzoate synthase</fullName>
        <ecNumber evidence="4">4.2.1.113</ecNumber>
    </recommendedName>
</protein>
<keyword evidence="2" id="KW-0460">Magnesium</keyword>
<dbReference type="EC" id="4.2.1.113" evidence="4"/>
<accession>A0A521ADP7</accession>
<keyword evidence="1" id="KW-0479">Metal-binding</keyword>
<dbReference type="InterPro" id="IPR029065">
    <property type="entry name" value="Enolase_C-like"/>
</dbReference>
<dbReference type="PANTHER" id="PTHR48073:SF2">
    <property type="entry name" value="O-SUCCINYLBENZOATE SYNTHASE"/>
    <property type="match status" value="1"/>
</dbReference>
<dbReference type="Pfam" id="PF21508">
    <property type="entry name" value="MenC_N"/>
    <property type="match status" value="1"/>
</dbReference>
<dbReference type="InterPro" id="IPR041338">
    <property type="entry name" value="OSBS_N"/>
</dbReference>
<gene>
    <name evidence="6" type="ORF">SAMN06265219_10176</name>
</gene>
<dbReference type="SFLD" id="SFLDF00009">
    <property type="entry name" value="o-succinylbenzoate_synthase"/>
    <property type="match status" value="1"/>
</dbReference>
<dbReference type="NCBIfam" id="TIGR01927">
    <property type="entry name" value="menC_gam_Gplu"/>
    <property type="match status" value="1"/>
</dbReference>
<name>A0A521ADP7_9BACT</name>
<dbReference type="EMBL" id="FXTP01000001">
    <property type="protein sequence ID" value="SMO32919.1"/>
    <property type="molecule type" value="Genomic_DNA"/>
</dbReference>
<evidence type="ECO:0000259" key="5">
    <source>
        <dbReference type="SMART" id="SM00922"/>
    </source>
</evidence>
<dbReference type="GO" id="GO:0043748">
    <property type="term" value="F:O-succinylbenzoate synthase activity"/>
    <property type="evidence" value="ECO:0007669"/>
    <property type="project" value="UniProtKB-EC"/>
</dbReference>
<keyword evidence="3" id="KW-0456">Lyase</keyword>
<dbReference type="Gene3D" id="3.30.390.10">
    <property type="entry name" value="Enolase-like, N-terminal domain"/>
    <property type="match status" value="1"/>
</dbReference>
<evidence type="ECO:0000256" key="1">
    <source>
        <dbReference type="ARBA" id="ARBA00022723"/>
    </source>
</evidence>
<dbReference type="Proteomes" id="UP000317557">
    <property type="component" value="Unassembled WGS sequence"/>
</dbReference>
<dbReference type="SFLD" id="SFLDS00001">
    <property type="entry name" value="Enolase"/>
    <property type="match status" value="1"/>
</dbReference>
<dbReference type="SFLD" id="SFLDG00180">
    <property type="entry name" value="muconate_cycloisomerase"/>
    <property type="match status" value="1"/>
</dbReference>
<evidence type="ECO:0000313" key="6">
    <source>
        <dbReference type="EMBL" id="SMO32919.1"/>
    </source>
</evidence>
<dbReference type="Pfam" id="PF13378">
    <property type="entry name" value="MR_MLE_C"/>
    <property type="match status" value="1"/>
</dbReference>
<dbReference type="OrthoDB" id="9766759at2"/>